<dbReference type="PROSITE" id="PS50075">
    <property type="entry name" value="CARRIER"/>
    <property type="match status" value="1"/>
</dbReference>
<evidence type="ECO:0000313" key="13">
    <source>
        <dbReference type="Proteomes" id="UP000290287"/>
    </source>
</evidence>
<dbReference type="RefSeq" id="WP_129124347.1">
    <property type="nucleotide sequence ID" value="NZ_PEIB01000056.1"/>
</dbReference>
<dbReference type="GO" id="GO:0004315">
    <property type="term" value="F:3-oxoacyl-[acyl-carrier-protein] synthase activity"/>
    <property type="evidence" value="ECO:0007669"/>
    <property type="project" value="InterPro"/>
</dbReference>
<evidence type="ECO:0000256" key="9">
    <source>
        <dbReference type="SAM" id="MobiDB-lite"/>
    </source>
</evidence>
<dbReference type="InterPro" id="IPR000873">
    <property type="entry name" value="AMP-dep_synth/lig_dom"/>
</dbReference>
<evidence type="ECO:0000313" key="12">
    <source>
        <dbReference type="EMBL" id="RXJ69412.1"/>
    </source>
</evidence>
<dbReference type="InterPro" id="IPR020841">
    <property type="entry name" value="PKS_Beta-ketoAc_synthase_dom"/>
</dbReference>
<feature type="domain" description="Carrier" evidence="10">
    <location>
        <begin position="601"/>
        <end position="675"/>
    </location>
</feature>
<dbReference type="Gene3D" id="3.40.47.10">
    <property type="match status" value="1"/>
</dbReference>
<dbReference type="Pfam" id="PF23024">
    <property type="entry name" value="AMP-dom_DIP2-like"/>
    <property type="match status" value="1"/>
</dbReference>
<dbReference type="CDD" id="cd00833">
    <property type="entry name" value="PKS"/>
    <property type="match status" value="1"/>
</dbReference>
<keyword evidence="5" id="KW-0808">Transferase</keyword>
<dbReference type="InterPro" id="IPR009081">
    <property type="entry name" value="PP-bd_ACP"/>
</dbReference>
<dbReference type="GO" id="GO:0006633">
    <property type="term" value="P:fatty acid biosynthetic process"/>
    <property type="evidence" value="ECO:0007669"/>
    <property type="project" value="UniProtKB-UniPathway"/>
</dbReference>
<dbReference type="Gene3D" id="1.10.1240.100">
    <property type="match status" value="1"/>
</dbReference>
<evidence type="ECO:0000256" key="7">
    <source>
        <dbReference type="ARBA" id="ARBA00023098"/>
    </source>
</evidence>
<evidence type="ECO:0000256" key="4">
    <source>
        <dbReference type="ARBA" id="ARBA00022553"/>
    </source>
</evidence>
<keyword evidence="4" id="KW-0597">Phosphoprotein</keyword>
<dbReference type="Pfam" id="PF00109">
    <property type="entry name" value="ketoacyl-synt"/>
    <property type="match status" value="1"/>
</dbReference>
<dbReference type="InterPro" id="IPR045851">
    <property type="entry name" value="AMP-bd_C_sf"/>
</dbReference>
<dbReference type="InterPro" id="IPR050091">
    <property type="entry name" value="PKS_NRPS_Biosynth_Enz"/>
</dbReference>
<name>A0A4Q0YFS2_9GAMM</name>
<dbReference type="InterPro" id="IPR018201">
    <property type="entry name" value="Ketoacyl_synth_AS"/>
</dbReference>
<dbReference type="Gene3D" id="3.40.50.12780">
    <property type="entry name" value="N-terminal domain of ligase-like"/>
    <property type="match status" value="1"/>
</dbReference>
<dbReference type="InterPro" id="IPR025110">
    <property type="entry name" value="AMP-bd_C"/>
</dbReference>
<dbReference type="GO" id="GO:0031177">
    <property type="term" value="F:phosphopantetheine binding"/>
    <property type="evidence" value="ECO:0007669"/>
    <property type="project" value="InterPro"/>
</dbReference>
<dbReference type="PROSITE" id="PS00606">
    <property type="entry name" value="KS3_1"/>
    <property type="match status" value="1"/>
</dbReference>
<dbReference type="PANTHER" id="PTHR43775">
    <property type="entry name" value="FATTY ACID SYNTHASE"/>
    <property type="match status" value="1"/>
</dbReference>
<dbReference type="CDD" id="cd05931">
    <property type="entry name" value="FAAL"/>
    <property type="match status" value="1"/>
</dbReference>
<dbReference type="SUPFAM" id="SSF53901">
    <property type="entry name" value="Thiolase-like"/>
    <property type="match status" value="1"/>
</dbReference>
<dbReference type="InterPro" id="IPR040097">
    <property type="entry name" value="FAAL/FAAC"/>
</dbReference>
<dbReference type="InterPro" id="IPR020806">
    <property type="entry name" value="PKS_PP-bd"/>
</dbReference>
<dbReference type="InterPro" id="IPR016039">
    <property type="entry name" value="Thiolase-like"/>
</dbReference>
<proteinExistence type="inferred from homology"/>
<dbReference type="FunFam" id="3.40.47.10:FF:000019">
    <property type="entry name" value="Polyketide synthase type I"/>
    <property type="match status" value="1"/>
</dbReference>
<dbReference type="Pfam" id="PF00550">
    <property type="entry name" value="PP-binding"/>
    <property type="match status" value="1"/>
</dbReference>
<dbReference type="PROSITE" id="PS52004">
    <property type="entry name" value="KS3_2"/>
    <property type="match status" value="1"/>
</dbReference>
<dbReference type="SUPFAM" id="SSF47336">
    <property type="entry name" value="ACP-like"/>
    <property type="match status" value="1"/>
</dbReference>
<dbReference type="Pfam" id="PF00501">
    <property type="entry name" value="AMP-binding"/>
    <property type="match status" value="1"/>
</dbReference>
<dbReference type="SMART" id="SM00825">
    <property type="entry name" value="PKS_KS"/>
    <property type="match status" value="1"/>
</dbReference>
<dbReference type="SMART" id="SM00823">
    <property type="entry name" value="PKS_PP"/>
    <property type="match status" value="1"/>
</dbReference>
<comment type="function">
    <text evidence="8">Involved in production of the polyketide antibiotic thailandamide.</text>
</comment>
<dbReference type="InterPro" id="IPR014030">
    <property type="entry name" value="Ketoacyl_synth_N"/>
</dbReference>
<reference evidence="12 13" key="1">
    <citation type="submission" date="2017-10" db="EMBL/GenBank/DDBJ databases">
        <title>Nyctiphanis sp. nov., isolated from the stomach of the euphausiid Nyctiphanes simplex (Hansen, 1911) in the Gulf of California.</title>
        <authorList>
            <person name="Gomez-Gil B."/>
            <person name="Aguilar-Mendez M."/>
            <person name="Lopez-Cortes A."/>
            <person name="Gomez-Gutierrez J."/>
            <person name="Roque A."/>
            <person name="Lang E."/>
            <person name="Gonzalez-Castillo A."/>
        </authorList>
    </citation>
    <scope>NUCLEOTIDE SEQUENCE [LARGE SCALE GENOMIC DNA]</scope>
    <source>
        <strain evidence="12 13">CAIM 600</strain>
    </source>
</reference>
<dbReference type="GO" id="GO:0005737">
    <property type="term" value="C:cytoplasm"/>
    <property type="evidence" value="ECO:0007669"/>
    <property type="project" value="TreeGrafter"/>
</dbReference>
<dbReference type="Pfam" id="PF22621">
    <property type="entry name" value="CurL-like_PKS_C"/>
    <property type="match status" value="1"/>
</dbReference>
<keyword evidence="3" id="KW-0596">Phosphopantetheine</keyword>
<evidence type="ECO:0000256" key="1">
    <source>
        <dbReference type="ARBA" id="ARBA00005194"/>
    </source>
</evidence>
<keyword evidence="6" id="KW-0276">Fatty acid metabolism</keyword>
<dbReference type="SUPFAM" id="SSF56801">
    <property type="entry name" value="Acetyl-CoA synthetase-like"/>
    <property type="match status" value="1"/>
</dbReference>
<dbReference type="UniPathway" id="UPA00094"/>
<dbReference type="InterPro" id="IPR020845">
    <property type="entry name" value="AMP-binding_CS"/>
</dbReference>
<dbReference type="FunFam" id="3.40.50.12780:FF:000013">
    <property type="entry name" value="Long-chain-fatty-acid--AMP ligase FadD32"/>
    <property type="match status" value="1"/>
</dbReference>
<evidence type="ECO:0000259" key="11">
    <source>
        <dbReference type="PROSITE" id="PS52004"/>
    </source>
</evidence>
<gene>
    <name evidence="12" type="ORF">CS022_23845</name>
</gene>
<dbReference type="InterPro" id="IPR042099">
    <property type="entry name" value="ANL_N_sf"/>
</dbReference>
<dbReference type="GO" id="GO:0071770">
    <property type="term" value="P:DIM/DIP cell wall layer assembly"/>
    <property type="evidence" value="ECO:0007669"/>
    <property type="project" value="TreeGrafter"/>
</dbReference>
<feature type="region of interest" description="Disordered" evidence="9">
    <location>
        <begin position="1342"/>
        <end position="1363"/>
    </location>
</feature>
<protein>
    <submittedName>
        <fullName evidence="12">Uncharacterized protein</fullName>
    </submittedName>
</protein>
<dbReference type="EMBL" id="PEIB01000056">
    <property type="protein sequence ID" value="RXJ69412.1"/>
    <property type="molecule type" value="Genomic_DNA"/>
</dbReference>
<dbReference type="GO" id="GO:0005886">
    <property type="term" value="C:plasma membrane"/>
    <property type="evidence" value="ECO:0007669"/>
    <property type="project" value="TreeGrafter"/>
</dbReference>
<sequence length="1363" mass="148895">MEHLELEHSIPVLPELVYQRALTPLTCDNIVLRSINEKGEEYASLTWRELHQSSSKLACEINKRAKEGDRVLLIGLQEMEFAVAFLACLYARTVAVPVNLPSKRQLSSRLINVLEDAQCSLILSSEKSKKNCLSRMEGLDKYAHRWLATDTIENNAIDVPFDFTACSPDTLALLQYTSGSTGKPKGVMISYANLTDNSEFIRQSLDLDQDSCIVTWLPMFHDMGLIGNLVQTLHTGGSCVMMAPAVFLRKPALWLEMISRYRGTHAGGPNFGFNHVLRRVDKDTLLNIDLSSWKVAFCGAEPVRESTLTQFIKHYAPMGFPSNAFIPCYGMAEGTLAVSAARQVSGAEYESVQDANGNLRAVASCGIPGPDTEVLVVEPEKRMKTKEGEVGEIWVRGPSISKGYWNKPELSETAFKATLANSKGDTEDAYYYRSGDLGFMKNGHLFVTGRLSDLIIIRGNNYYPQDIEHHVEHSNSAFVNAGTAAFSVDENDEEGLVIVTELERSAVRNVDKESLFRGVQHALSLEFGLQCKALVMLKPGMLLKTSSGKVQRRSCKSSWLEGRLEGVVASFSVDTPLVSESPDSLEKIKHIQPTAPDAHSPSVTLKLKSYLANRVKLQPEQIDEHLPLAHFGFDSVDVAELSIDLEDMFGVTILPEDFYNYPDIHSLSARITTKVVSSDEERTPLPSGTASPTGFSRPDVSPVSESKKAEESPNTVETKNEPIAIVGMAAQFPGAKDIDEYWASLAEGRDCVQEIPEARWALDGFFDENPDAPNRSYSKWGGFIDDADAFDPQFFNISPIEAEFMDPQQRLFLQQSWKALEHAGYPDGSLSGSACSVFVGCSDGDYRRLIEQSGQNVSAYSLMGNTSSILAARIAYYLNLRGECFTVDTACSSSLMAVHLACENLRAGRSDMALAGGVCILSTPQFHTLAAKAGMLSRQGRCKTFDQSGDGFVPAEGVGVVVLKPLSAAIADGDTIHGVIKASGSNQDGRTNGITAPSGLAQTELELSVYKQGNVDPRTIGYVEAHGTGTRLGDPIEVDGLTSAFRQFTPDSSYCAIGSVKSNIGHALAAAGVAGLIKAVLSVKEGKLLPTLHVKNTNPHINFTDSPFYLVDRLKDWPQQAEDLPRVAAISSFGFSGSNVHMVVESFPPTKPKVGPQLAQMLILSAKTETALKQQVSALRDWLVANPEIPLYDVASTLALRRNHFNCRAAVVADSPAEACRQLENWLDEHTRSNATRLDLMPVKSALAAISENRKDGDDASVDLDALTCLAGHYEGGATLPWETIFLQSGNHVALPQYPFAKERYWQDISKNHYPFVRKEQASHGQNHEDLHSEAPSNLAAHNLTPNHIVPNNIDPKSTVPNG</sequence>
<keyword evidence="13" id="KW-1185">Reference proteome</keyword>
<evidence type="ECO:0000256" key="3">
    <source>
        <dbReference type="ARBA" id="ARBA00022450"/>
    </source>
</evidence>
<dbReference type="PANTHER" id="PTHR43775:SF37">
    <property type="entry name" value="SI:DKEY-61P9.11"/>
    <property type="match status" value="1"/>
</dbReference>
<dbReference type="Gene3D" id="3.30.300.30">
    <property type="match status" value="1"/>
</dbReference>
<accession>A0A4Q0YFS2</accession>
<feature type="domain" description="Ketosynthase family 3 (KS3)" evidence="11">
    <location>
        <begin position="720"/>
        <end position="1146"/>
    </location>
</feature>
<dbReference type="OrthoDB" id="9757559at2"/>
<keyword evidence="7" id="KW-0443">Lipid metabolism</keyword>
<feature type="region of interest" description="Disordered" evidence="9">
    <location>
        <begin position="675"/>
        <end position="720"/>
    </location>
</feature>
<comment type="pathway">
    <text evidence="1">Lipid metabolism; fatty acid biosynthesis.</text>
</comment>
<evidence type="ECO:0000256" key="5">
    <source>
        <dbReference type="ARBA" id="ARBA00022679"/>
    </source>
</evidence>
<evidence type="ECO:0000259" key="10">
    <source>
        <dbReference type="PROSITE" id="PS50075"/>
    </source>
</evidence>
<evidence type="ECO:0000256" key="6">
    <source>
        <dbReference type="ARBA" id="ARBA00022832"/>
    </source>
</evidence>
<comment type="similarity">
    <text evidence="2">Belongs to the ATP-dependent AMP-binding enzyme family.</text>
</comment>
<dbReference type="InterPro" id="IPR036736">
    <property type="entry name" value="ACP-like_sf"/>
</dbReference>
<comment type="caution">
    <text evidence="12">The sequence shown here is derived from an EMBL/GenBank/DDBJ whole genome shotgun (WGS) entry which is preliminary data.</text>
</comment>
<dbReference type="Proteomes" id="UP000290287">
    <property type="component" value="Unassembled WGS sequence"/>
</dbReference>
<dbReference type="GO" id="GO:0004312">
    <property type="term" value="F:fatty acid synthase activity"/>
    <property type="evidence" value="ECO:0007669"/>
    <property type="project" value="TreeGrafter"/>
</dbReference>
<dbReference type="Gene3D" id="1.10.1200.10">
    <property type="entry name" value="ACP-like"/>
    <property type="match status" value="1"/>
</dbReference>
<evidence type="ECO:0000256" key="8">
    <source>
        <dbReference type="ARBA" id="ARBA00054155"/>
    </source>
</evidence>
<dbReference type="Pfam" id="PF02801">
    <property type="entry name" value="Ketoacyl-synt_C"/>
    <property type="match status" value="1"/>
</dbReference>
<evidence type="ECO:0000256" key="2">
    <source>
        <dbReference type="ARBA" id="ARBA00006432"/>
    </source>
</evidence>
<organism evidence="12 13">
    <name type="scientific">Veronia nyctiphanis</name>
    <dbReference type="NCBI Taxonomy" id="1278244"/>
    <lineage>
        <taxon>Bacteria</taxon>
        <taxon>Pseudomonadati</taxon>
        <taxon>Pseudomonadota</taxon>
        <taxon>Gammaproteobacteria</taxon>
        <taxon>Vibrionales</taxon>
        <taxon>Vibrionaceae</taxon>
        <taxon>Veronia</taxon>
    </lineage>
</organism>
<dbReference type="InterPro" id="IPR014031">
    <property type="entry name" value="Ketoacyl_synth_C"/>
</dbReference>
<dbReference type="PROSITE" id="PS00455">
    <property type="entry name" value="AMP_BINDING"/>
    <property type="match status" value="1"/>
</dbReference>